<dbReference type="Pfam" id="PF02086">
    <property type="entry name" value="MethyltransfD12"/>
    <property type="match status" value="1"/>
</dbReference>
<proteinExistence type="inferred from homology"/>
<dbReference type="GO" id="GO:0043565">
    <property type="term" value="F:sequence-specific DNA binding"/>
    <property type="evidence" value="ECO:0007669"/>
    <property type="project" value="TreeGrafter"/>
</dbReference>
<dbReference type="GO" id="GO:1904047">
    <property type="term" value="F:S-adenosyl-L-methionine binding"/>
    <property type="evidence" value="ECO:0007669"/>
    <property type="project" value="TreeGrafter"/>
</dbReference>
<name>D1PRE4_9FIRM</name>
<evidence type="ECO:0000256" key="7">
    <source>
        <dbReference type="PIRSR" id="PIRSR000398-1"/>
    </source>
</evidence>
<dbReference type="eggNOG" id="COG0338">
    <property type="taxonomic scope" value="Bacteria"/>
</dbReference>
<dbReference type="PIRSF" id="PIRSF000398">
    <property type="entry name" value="M_m6A_EcoRV"/>
    <property type="match status" value="1"/>
</dbReference>
<comment type="catalytic activity">
    <reaction evidence="6">
        <text>a 2'-deoxyadenosine in DNA + S-adenosyl-L-methionine = an N(6)-methyl-2'-deoxyadenosine in DNA + S-adenosyl-L-homocysteine + H(+)</text>
        <dbReference type="Rhea" id="RHEA:15197"/>
        <dbReference type="Rhea" id="RHEA-COMP:12418"/>
        <dbReference type="Rhea" id="RHEA-COMP:12419"/>
        <dbReference type="ChEBI" id="CHEBI:15378"/>
        <dbReference type="ChEBI" id="CHEBI:57856"/>
        <dbReference type="ChEBI" id="CHEBI:59789"/>
        <dbReference type="ChEBI" id="CHEBI:90615"/>
        <dbReference type="ChEBI" id="CHEBI:90616"/>
        <dbReference type="EC" id="2.1.1.72"/>
    </reaction>
</comment>
<dbReference type="GO" id="GO:0009307">
    <property type="term" value="P:DNA restriction-modification system"/>
    <property type="evidence" value="ECO:0007669"/>
    <property type="project" value="InterPro"/>
</dbReference>
<dbReference type="InterPro" id="IPR029063">
    <property type="entry name" value="SAM-dependent_MTases_sf"/>
</dbReference>
<gene>
    <name evidence="8" type="primary">dam</name>
    <name evidence="8" type="ORF">SUBVAR_06973</name>
</gene>
<evidence type="ECO:0000256" key="3">
    <source>
        <dbReference type="ARBA" id="ARBA00022603"/>
    </source>
</evidence>
<keyword evidence="3 8" id="KW-0489">Methyltransferase</keyword>
<evidence type="ECO:0000256" key="6">
    <source>
        <dbReference type="ARBA" id="ARBA00047942"/>
    </source>
</evidence>
<evidence type="ECO:0000313" key="8">
    <source>
        <dbReference type="EMBL" id="EFB74670.1"/>
    </source>
</evidence>
<evidence type="ECO:0000256" key="1">
    <source>
        <dbReference type="ARBA" id="ARBA00006594"/>
    </source>
</evidence>
<keyword evidence="9" id="KW-1185">Reference proteome</keyword>
<dbReference type="STRING" id="411471.SUBVAR_06973"/>
<dbReference type="HOGENOM" id="CLU_063430_1_0_9"/>
<dbReference type="PANTHER" id="PTHR30481">
    <property type="entry name" value="DNA ADENINE METHYLASE"/>
    <property type="match status" value="1"/>
</dbReference>
<sequence>MQSFMGWIGGKRVLRKTILEQFPQDITRYIEVFGGAGWVLFGKEPGDCMEVFNDADGSLINVYRCIKYHPDALAAELQGLPHSREVFLDWREQTEQHGLTDIQRAARCLYLVKMSFGSDRRTFATAPKIAGNISASFAEVQERLRKVIIEHLDFEQLIHTYDRPGALFYCDPPYMGTEWYYQHPFAREDHERLARVLHSIKGRFILSYNDCPEVRELYCDCAVEPVTRINSLPGAPGKDPTYKELLIRNY</sequence>
<feature type="binding site" evidence="7">
    <location>
        <position position="171"/>
    </location>
    <ligand>
        <name>S-adenosyl-L-methionine</name>
        <dbReference type="ChEBI" id="CHEBI:59789"/>
    </ligand>
</feature>
<dbReference type="SUPFAM" id="SSF53335">
    <property type="entry name" value="S-adenosyl-L-methionine-dependent methyltransferases"/>
    <property type="match status" value="1"/>
</dbReference>
<dbReference type="AlphaFoldDB" id="D1PRE4"/>
<dbReference type="InterPro" id="IPR012327">
    <property type="entry name" value="MeTrfase_D12"/>
</dbReference>
<dbReference type="Gene3D" id="3.40.50.150">
    <property type="entry name" value="Vaccinia Virus protein VP39"/>
    <property type="match status" value="1"/>
</dbReference>
<comment type="similarity">
    <text evidence="1">Belongs to the N(4)/N(6)-methyltransferase family.</text>
</comment>
<protein>
    <recommendedName>
        <fullName evidence="2">site-specific DNA-methyltransferase (adenine-specific)</fullName>
        <ecNumber evidence="2">2.1.1.72</ecNumber>
    </recommendedName>
</protein>
<evidence type="ECO:0000256" key="4">
    <source>
        <dbReference type="ARBA" id="ARBA00022679"/>
    </source>
</evidence>
<dbReference type="OrthoDB" id="9805629at2"/>
<dbReference type="EMBL" id="ACBY02000060">
    <property type="protein sequence ID" value="EFB74670.1"/>
    <property type="molecule type" value="Genomic_DNA"/>
</dbReference>
<evidence type="ECO:0000313" key="9">
    <source>
        <dbReference type="Proteomes" id="UP000003438"/>
    </source>
</evidence>
<dbReference type="InterPro" id="IPR023095">
    <property type="entry name" value="Ade_MeTrfase_dom_2"/>
</dbReference>
<feature type="binding site" evidence="7">
    <location>
        <position position="54"/>
    </location>
    <ligand>
        <name>S-adenosyl-L-methionine</name>
        <dbReference type="ChEBI" id="CHEBI:59789"/>
    </ligand>
</feature>
<dbReference type="InterPro" id="IPR012263">
    <property type="entry name" value="M_m6A_EcoRV"/>
</dbReference>
<accession>D1PRE4</accession>
<feature type="binding site" evidence="7">
    <location>
        <position position="7"/>
    </location>
    <ligand>
        <name>S-adenosyl-L-methionine</name>
        <dbReference type="ChEBI" id="CHEBI:59789"/>
    </ligand>
</feature>
<organism evidence="8 9">
    <name type="scientific">Subdoligranulum variabile DSM 15176</name>
    <dbReference type="NCBI Taxonomy" id="411471"/>
    <lineage>
        <taxon>Bacteria</taxon>
        <taxon>Bacillati</taxon>
        <taxon>Bacillota</taxon>
        <taxon>Clostridia</taxon>
        <taxon>Eubacteriales</taxon>
        <taxon>Oscillospiraceae</taxon>
        <taxon>Subdoligranulum</taxon>
    </lineage>
</organism>
<dbReference type="GO" id="GO:0032259">
    <property type="term" value="P:methylation"/>
    <property type="evidence" value="ECO:0007669"/>
    <property type="project" value="UniProtKB-KW"/>
</dbReference>
<keyword evidence="5" id="KW-0949">S-adenosyl-L-methionine</keyword>
<dbReference type="PRINTS" id="PR00505">
    <property type="entry name" value="D12N6MTFRASE"/>
</dbReference>
<dbReference type="Gene3D" id="1.10.1020.10">
    <property type="entry name" value="Adenine-specific Methyltransferase, Domain 2"/>
    <property type="match status" value="1"/>
</dbReference>
<dbReference type="GO" id="GO:0006298">
    <property type="term" value="P:mismatch repair"/>
    <property type="evidence" value="ECO:0007669"/>
    <property type="project" value="TreeGrafter"/>
</dbReference>
<dbReference type="Proteomes" id="UP000003438">
    <property type="component" value="Unassembled WGS sequence"/>
</dbReference>
<dbReference type="EC" id="2.1.1.72" evidence="2"/>
<dbReference type="PANTHER" id="PTHR30481:SF4">
    <property type="entry name" value="SITE-SPECIFIC DNA-METHYLTRANSFERASE (ADENINE-SPECIFIC)"/>
    <property type="match status" value="1"/>
</dbReference>
<dbReference type="GO" id="GO:0009007">
    <property type="term" value="F:site-specific DNA-methyltransferase (adenine-specific) activity"/>
    <property type="evidence" value="ECO:0007669"/>
    <property type="project" value="UniProtKB-EC"/>
</dbReference>
<keyword evidence="4 8" id="KW-0808">Transferase</keyword>
<evidence type="ECO:0000256" key="5">
    <source>
        <dbReference type="ARBA" id="ARBA00022691"/>
    </source>
</evidence>
<evidence type="ECO:0000256" key="2">
    <source>
        <dbReference type="ARBA" id="ARBA00011900"/>
    </source>
</evidence>
<reference evidence="8" key="1">
    <citation type="submission" date="2009-12" db="EMBL/GenBank/DDBJ databases">
        <authorList>
            <person name="Weinstock G."/>
            <person name="Sodergren E."/>
            <person name="Clifton S."/>
            <person name="Fulton L."/>
            <person name="Fulton B."/>
            <person name="Courtney L."/>
            <person name="Fronick C."/>
            <person name="Harrison M."/>
            <person name="Strong C."/>
            <person name="Farmer C."/>
            <person name="Delahaunty K."/>
            <person name="Markovic C."/>
            <person name="Hall O."/>
            <person name="Minx P."/>
            <person name="Tomlinson C."/>
            <person name="Mitreva M."/>
            <person name="Nelson J."/>
            <person name="Hou S."/>
            <person name="Wollam A."/>
            <person name="Pepin K.H."/>
            <person name="Johnson M."/>
            <person name="Bhonagiri V."/>
            <person name="Nash W.E."/>
            <person name="Warren W."/>
            <person name="Chinwalla A."/>
            <person name="Mardis E.R."/>
            <person name="Wilson R.K."/>
        </authorList>
    </citation>
    <scope>NUCLEOTIDE SEQUENCE [LARGE SCALE GENOMIC DNA]</scope>
    <source>
        <strain evidence="8">DSM 15176</strain>
    </source>
</reference>
<dbReference type="RefSeq" id="WP_007048322.1">
    <property type="nucleotide sequence ID" value="NZ_GG704771.1"/>
</dbReference>
<comment type="caution">
    <text evidence="8">The sequence shown here is derived from an EMBL/GenBank/DDBJ whole genome shotgun (WGS) entry which is preliminary data.</text>
</comment>
<feature type="binding site" evidence="7">
    <location>
        <position position="11"/>
    </location>
    <ligand>
        <name>S-adenosyl-L-methionine</name>
        <dbReference type="ChEBI" id="CHEBI:59789"/>
    </ligand>
</feature>